<dbReference type="InterPro" id="IPR035906">
    <property type="entry name" value="MetI-like_sf"/>
</dbReference>
<organism evidence="7 8">
    <name type="scientific">Pseudomonas kuykendallii</name>
    <dbReference type="NCBI Taxonomy" id="1007099"/>
    <lineage>
        <taxon>Bacteria</taxon>
        <taxon>Pseudomonadati</taxon>
        <taxon>Pseudomonadota</taxon>
        <taxon>Gammaproteobacteria</taxon>
        <taxon>Pseudomonadales</taxon>
        <taxon>Pseudomonadaceae</taxon>
        <taxon>Pseudomonas</taxon>
    </lineage>
</organism>
<evidence type="ECO:0000256" key="5">
    <source>
        <dbReference type="RuleBase" id="RU363032"/>
    </source>
</evidence>
<dbReference type="Proteomes" id="UP000249198">
    <property type="component" value="Unassembled WGS sequence"/>
</dbReference>
<keyword evidence="5" id="KW-0813">Transport</keyword>
<dbReference type="AlphaFoldDB" id="A0A2W5ES08"/>
<gene>
    <name evidence="7" type="ORF">DI599_18180</name>
</gene>
<comment type="subcellular location">
    <subcellularLocation>
        <location evidence="1 5">Cell membrane</location>
        <topology evidence="1 5">Multi-pass membrane protein</topology>
    </subcellularLocation>
</comment>
<feature type="transmembrane region" description="Helical" evidence="5">
    <location>
        <begin position="659"/>
        <end position="680"/>
    </location>
</feature>
<name>A0A2W5ES08_9PSED</name>
<dbReference type="SUPFAM" id="SSF50978">
    <property type="entry name" value="WD40 repeat-like"/>
    <property type="match status" value="1"/>
</dbReference>
<comment type="similarity">
    <text evidence="5">Belongs to the binding-protein-dependent transport system permease family.</text>
</comment>
<dbReference type="PROSITE" id="PS50928">
    <property type="entry name" value="ABC_TM1"/>
    <property type="match status" value="1"/>
</dbReference>
<feature type="transmembrane region" description="Helical" evidence="5">
    <location>
        <begin position="528"/>
        <end position="547"/>
    </location>
</feature>
<feature type="transmembrane region" description="Helical" evidence="5">
    <location>
        <begin position="610"/>
        <end position="630"/>
    </location>
</feature>
<dbReference type="SUPFAM" id="SSF161098">
    <property type="entry name" value="MetI-like"/>
    <property type="match status" value="1"/>
</dbReference>
<feature type="transmembrane region" description="Helical" evidence="5">
    <location>
        <begin position="38"/>
        <end position="61"/>
    </location>
</feature>
<dbReference type="InterPro" id="IPR000515">
    <property type="entry name" value="MetI-like"/>
</dbReference>
<evidence type="ECO:0000256" key="1">
    <source>
        <dbReference type="ARBA" id="ARBA00004651"/>
    </source>
</evidence>
<protein>
    <submittedName>
        <fullName evidence="7">Phosphate ABC transporter permease</fullName>
    </submittedName>
</protein>
<dbReference type="EMBL" id="QFOH01000026">
    <property type="protein sequence ID" value="PZP21632.1"/>
    <property type="molecule type" value="Genomic_DNA"/>
</dbReference>
<dbReference type="GO" id="GO:0055085">
    <property type="term" value="P:transmembrane transport"/>
    <property type="evidence" value="ECO:0007669"/>
    <property type="project" value="InterPro"/>
</dbReference>
<feature type="transmembrane region" description="Helical" evidence="5">
    <location>
        <begin position="567"/>
        <end position="590"/>
    </location>
</feature>
<dbReference type="Gene3D" id="2.130.10.10">
    <property type="entry name" value="YVTN repeat-like/Quinoprotein amine dehydrogenase"/>
    <property type="match status" value="1"/>
</dbReference>
<feature type="transmembrane region" description="Helical" evidence="5">
    <location>
        <begin position="464"/>
        <end position="486"/>
    </location>
</feature>
<keyword evidence="4 5" id="KW-0472">Membrane</keyword>
<evidence type="ECO:0000256" key="2">
    <source>
        <dbReference type="ARBA" id="ARBA00022692"/>
    </source>
</evidence>
<evidence type="ECO:0000259" key="6">
    <source>
        <dbReference type="PROSITE" id="PS50928"/>
    </source>
</evidence>
<dbReference type="PANTHER" id="PTHR42727:SF1">
    <property type="entry name" value="PHOSPHATE TRANSPORT SYSTEM PERMEASE"/>
    <property type="match status" value="1"/>
</dbReference>
<sequence>MNDLANNSMSAQSNGLRLDFNTPAQQRKRRVRAFKDRLTRWYVSIGGLAVLGAITLIFFYLAHVVLPIFAGAELKPLKAQQPAWLAAQSDALLLAVEEQNKVAMRLDRAGQVQFFTLKDSTPLNRVQLPLPAGASITSVSQDQPGSHRVLLGLSNGQVLVFTHTYPVTYPDNVKTITPTLQYPFGEAPIVLDPQGRALEHVALSENGDTLMLAGSSGAELSLLSISREENLMTGEVSQDETRIALPQIAEPIKALVIDPRQQWLYVINGKATADVFDLRSKSLNGRYAMLKGDAEVSTISPLLGGTSLLVGDSKGGIAQWFMVRDGDGKSVLTHIRDFSLGEKPITQIVPEERRKGFMALDADGTLGIFHSTAHRTLLVQRVADGETHAALSPRASRLLVESNGQLQRFVVDNPHPEVSWSALWSKVWYENYDEPRYVWQSTSANSDFEPKLSLAPLTFGTLKAAFYAMILAAPLAVCAAIYTAYFMAPAMRRKVKPVIELMEALPTVILGFFAGLFLAPYVEGHLPGIFSLLLLTPVGVLLAAYLWSRLPEKVRLAIPEGWEAALLIPVILGVGALSLGMSGHLENWLFGGDMRHWLSNDLGIAFDQRNALVVGLAMGFAVIPNIFSIAEDAVFSVPKSLTFGSLALGATPWQTMTRVVILTASPGIFSALMIGLGRAVGETMIVLMATGNTPIMDMNIFEGLRTLAANTAVEMPESEVGSSHYRVLFLAALVLLSFTFVMNTLAEVIRTRLRKKYASL</sequence>
<dbReference type="Gene3D" id="1.10.3720.10">
    <property type="entry name" value="MetI-like"/>
    <property type="match status" value="2"/>
</dbReference>
<keyword evidence="2 5" id="KW-0812">Transmembrane</keyword>
<feature type="transmembrane region" description="Helical" evidence="5">
    <location>
        <begin position="498"/>
        <end position="522"/>
    </location>
</feature>
<dbReference type="CDD" id="cd06261">
    <property type="entry name" value="TM_PBP2"/>
    <property type="match status" value="1"/>
</dbReference>
<dbReference type="GO" id="GO:0005886">
    <property type="term" value="C:plasma membrane"/>
    <property type="evidence" value="ECO:0007669"/>
    <property type="project" value="UniProtKB-SubCell"/>
</dbReference>
<accession>A0A2W5ES08</accession>
<evidence type="ECO:0000256" key="4">
    <source>
        <dbReference type="ARBA" id="ARBA00023136"/>
    </source>
</evidence>
<proteinExistence type="inferred from homology"/>
<dbReference type="PANTHER" id="PTHR42727">
    <property type="entry name" value="PHOSPHATE TRANSPORT SYSTEM PERMEASE PROTEIN"/>
    <property type="match status" value="1"/>
</dbReference>
<evidence type="ECO:0000256" key="3">
    <source>
        <dbReference type="ARBA" id="ARBA00022989"/>
    </source>
</evidence>
<evidence type="ECO:0000313" key="8">
    <source>
        <dbReference type="Proteomes" id="UP000249198"/>
    </source>
</evidence>
<feature type="transmembrane region" description="Helical" evidence="5">
    <location>
        <begin position="725"/>
        <end position="746"/>
    </location>
</feature>
<feature type="domain" description="ABC transmembrane type-1" evidence="6">
    <location>
        <begin position="458"/>
        <end position="746"/>
    </location>
</feature>
<comment type="caution">
    <text evidence="7">The sequence shown here is derived from an EMBL/GenBank/DDBJ whole genome shotgun (WGS) entry which is preliminary data.</text>
</comment>
<dbReference type="Pfam" id="PF00528">
    <property type="entry name" value="BPD_transp_1"/>
    <property type="match status" value="1"/>
</dbReference>
<dbReference type="InterPro" id="IPR015943">
    <property type="entry name" value="WD40/YVTN_repeat-like_dom_sf"/>
</dbReference>
<evidence type="ECO:0000313" key="7">
    <source>
        <dbReference type="EMBL" id="PZP21632.1"/>
    </source>
</evidence>
<dbReference type="RefSeq" id="WP_273234082.1">
    <property type="nucleotide sequence ID" value="NZ_QFOH01000026.1"/>
</dbReference>
<dbReference type="InterPro" id="IPR036322">
    <property type="entry name" value="WD40_repeat_dom_sf"/>
</dbReference>
<keyword evidence="3 5" id="KW-1133">Transmembrane helix</keyword>
<reference evidence="7 8" key="1">
    <citation type="submission" date="2017-08" db="EMBL/GenBank/DDBJ databases">
        <title>Infants hospitalized years apart are colonized by the same room-sourced microbial strains.</title>
        <authorList>
            <person name="Brooks B."/>
            <person name="Olm M.R."/>
            <person name="Firek B.A."/>
            <person name="Baker R."/>
            <person name="Thomas B.C."/>
            <person name="Morowitz M.J."/>
            <person name="Banfield J.F."/>
        </authorList>
    </citation>
    <scope>NUCLEOTIDE SEQUENCE [LARGE SCALE GENOMIC DNA]</scope>
    <source>
        <strain evidence="7">S2_009_000_R2_77</strain>
    </source>
</reference>